<protein>
    <submittedName>
        <fullName evidence="1">Uncharacterized protein</fullName>
    </submittedName>
</protein>
<accession>A0A845HHT7</accession>
<sequence length="52" mass="5708">MDEDSQVDQIRLALAAQGAHELARLLEPQLAALAELEAEARQLRSANALLRK</sequence>
<evidence type="ECO:0000313" key="2">
    <source>
        <dbReference type="Proteomes" id="UP000484875"/>
    </source>
</evidence>
<feature type="non-terminal residue" evidence="1">
    <location>
        <position position="52"/>
    </location>
</feature>
<keyword evidence="2" id="KW-1185">Reference proteome</keyword>
<dbReference type="EMBL" id="WWCV01000007">
    <property type="protein sequence ID" value="MYN16216.1"/>
    <property type="molecule type" value="Genomic_DNA"/>
</dbReference>
<dbReference type="AlphaFoldDB" id="A0A845HHT7"/>
<name>A0A845HHT7_9BURK</name>
<proteinExistence type="predicted"/>
<organism evidence="1 2">
    <name type="scientific">Duganella vulcania</name>
    <dbReference type="NCBI Taxonomy" id="2692166"/>
    <lineage>
        <taxon>Bacteria</taxon>
        <taxon>Pseudomonadati</taxon>
        <taxon>Pseudomonadota</taxon>
        <taxon>Betaproteobacteria</taxon>
        <taxon>Burkholderiales</taxon>
        <taxon>Oxalobacteraceae</taxon>
        <taxon>Telluria group</taxon>
        <taxon>Duganella</taxon>
    </lineage>
</organism>
<comment type="caution">
    <text evidence="1">The sequence shown here is derived from an EMBL/GenBank/DDBJ whole genome shotgun (WGS) entry which is preliminary data.</text>
</comment>
<reference evidence="1 2" key="1">
    <citation type="submission" date="2019-12" db="EMBL/GenBank/DDBJ databases">
        <title>Novel species isolated from a subtropical stream in China.</title>
        <authorList>
            <person name="Lu H."/>
        </authorList>
    </citation>
    <scope>NUCLEOTIDE SEQUENCE [LARGE SCALE GENOMIC DNA]</scope>
    <source>
        <strain evidence="1 2">FT107W</strain>
    </source>
</reference>
<evidence type="ECO:0000313" key="1">
    <source>
        <dbReference type="EMBL" id="MYN16216.1"/>
    </source>
</evidence>
<gene>
    <name evidence="1" type="ORF">GTP81_05585</name>
</gene>
<dbReference type="Proteomes" id="UP000484875">
    <property type="component" value="Unassembled WGS sequence"/>
</dbReference>